<dbReference type="PROSITE" id="PS00108">
    <property type="entry name" value="PROTEIN_KINASE_ST"/>
    <property type="match status" value="1"/>
</dbReference>
<dbReference type="InterPro" id="IPR000595">
    <property type="entry name" value="cNMP-bd_dom"/>
</dbReference>
<dbReference type="SMART" id="SM00220">
    <property type="entry name" value="S_TKc"/>
    <property type="match status" value="1"/>
</dbReference>
<reference evidence="11" key="1">
    <citation type="submission" date="2020-11" db="EMBL/GenBank/DDBJ databases">
        <authorList>
            <person name="Tran Van P."/>
        </authorList>
    </citation>
    <scope>NUCLEOTIDE SEQUENCE</scope>
</reference>
<evidence type="ECO:0000256" key="3">
    <source>
        <dbReference type="ARBA" id="ARBA00022729"/>
    </source>
</evidence>
<dbReference type="PANTHER" id="PTHR11010">
    <property type="entry name" value="PROTEASE S28 PRO-X CARBOXYPEPTIDASE-RELATED"/>
    <property type="match status" value="1"/>
</dbReference>
<dbReference type="Pfam" id="PF05577">
    <property type="entry name" value="Peptidase_S28"/>
    <property type="match status" value="1"/>
</dbReference>
<dbReference type="Gene3D" id="1.20.120.980">
    <property type="entry name" value="Serine carboxypeptidase S28, SKS domain"/>
    <property type="match status" value="1"/>
</dbReference>
<feature type="transmembrane region" description="Helical" evidence="7">
    <location>
        <begin position="1144"/>
        <end position="1164"/>
    </location>
</feature>
<evidence type="ECO:0000259" key="10">
    <source>
        <dbReference type="PROSITE" id="PS50076"/>
    </source>
</evidence>
<dbReference type="InterPro" id="IPR011009">
    <property type="entry name" value="Kinase-like_dom_sf"/>
</dbReference>
<dbReference type="InterPro" id="IPR008984">
    <property type="entry name" value="SMAD_FHA_dom_sf"/>
</dbReference>
<dbReference type="InterPro" id="IPR042269">
    <property type="entry name" value="Ser_carbopepase_S28_SKS"/>
</dbReference>
<keyword evidence="7" id="KW-0472">Membrane</keyword>
<dbReference type="InterPro" id="IPR029058">
    <property type="entry name" value="AB_hydrolase_fold"/>
</dbReference>
<evidence type="ECO:0000259" key="9">
    <source>
        <dbReference type="PROSITE" id="PS50042"/>
    </source>
</evidence>
<evidence type="ECO:0000256" key="2">
    <source>
        <dbReference type="ARBA" id="ARBA00022670"/>
    </source>
</evidence>
<dbReference type="CDD" id="cd06257">
    <property type="entry name" value="DnaJ"/>
    <property type="match status" value="1"/>
</dbReference>
<dbReference type="Pfam" id="PF00069">
    <property type="entry name" value="Pkinase"/>
    <property type="match status" value="1"/>
</dbReference>
<dbReference type="Pfam" id="PF00226">
    <property type="entry name" value="DnaJ"/>
    <property type="match status" value="1"/>
</dbReference>
<evidence type="ECO:0000313" key="11">
    <source>
        <dbReference type="EMBL" id="CAD7455537.1"/>
    </source>
</evidence>
<dbReference type="GO" id="GO:0005524">
    <property type="term" value="F:ATP binding"/>
    <property type="evidence" value="ECO:0007669"/>
    <property type="project" value="InterPro"/>
</dbReference>
<feature type="domain" description="J" evidence="10">
    <location>
        <begin position="1228"/>
        <end position="1297"/>
    </location>
</feature>
<feature type="transmembrane region" description="Helical" evidence="7">
    <location>
        <begin position="1088"/>
        <end position="1105"/>
    </location>
</feature>
<dbReference type="EMBL" id="OE000949">
    <property type="protein sequence ID" value="CAD7455537.1"/>
    <property type="molecule type" value="Genomic_DNA"/>
</dbReference>
<dbReference type="InterPro" id="IPR000719">
    <property type="entry name" value="Prot_kinase_dom"/>
</dbReference>
<dbReference type="InterPro" id="IPR008758">
    <property type="entry name" value="Peptidase_S28"/>
</dbReference>
<keyword evidence="2" id="KW-0645">Protease</keyword>
<keyword evidence="5" id="KW-0325">Glycoprotein</keyword>
<feature type="domain" description="Cyclic nucleotide-binding" evidence="9">
    <location>
        <begin position="109"/>
        <end position="151"/>
    </location>
</feature>
<gene>
    <name evidence="11" type="ORF">TTEB3V08_LOCUS3604</name>
</gene>
<evidence type="ECO:0000256" key="1">
    <source>
        <dbReference type="ARBA" id="ARBA00011079"/>
    </source>
</evidence>
<dbReference type="InterPro" id="IPR008271">
    <property type="entry name" value="Ser/Thr_kinase_AS"/>
</dbReference>
<protein>
    <submittedName>
        <fullName evidence="11">Uncharacterized protein</fullName>
    </submittedName>
</protein>
<sequence>MHDSVYGCCWNEEGMPGECSGEKGKSYSIGTSTKNNIVITKAQLEDDSSYKELDRQQFKIKKKDEAVYLKNGTKKDMYINSEKKLPAGNKEEIKHNDIISVLRPRLKMFVYLDNGAVEAASYPDDIKEKYVVSSLIGRGAFGEVSLIFDKPLIIHMEYIKDTAETLYIVMDFIEGGDLNSRLQPILTLTESRTKLIFYQLALAVQYLHDKRIAHRDLKPLNILLTSDRPECLIKVTDFGVSKIEANTWLRTQIGSRLYNAPEVLNTNNKPYTNKVDVWSMGVILFYCLNGCLPFQFIDEVLKGEYKFKPMVLRRISPLASELVRKMLVVDPAKRIDINEIISQSWLQDEVMKNKLSNLLAAEAQRQQHPPTVLQVNRPGPAIRSVPDKSKPASPAVKIKPPLLDGKGMQDLIRNSAPKDVRGNSAAKDIKINSPAHDVKLNNQAQVVRRNSPAQDIIKNDILKNRRNSGTRDVRRNSAAQDVIKNEIVQDIRRNSASKDVRRNSDAQDKRRAAMCLLRAPWLVILILSLAACSTVPPPQVISSKAIPTVGQAWKSNPSITEDWFDQKLDHFDPADNTTWKQRYFGNSQYHVKGGPVFIFVNGEEQSTSEAAWLQDGEMISLAQDYNATAFLLEHRFYGKSRPTLDTSTESLRYLTVEQTLADLAYFIVNLLEGKLGLGGSRVIVFGRSYSANLAAWARLKYPHLVHGAVASSAPVWAKTEFYEYFDGVALALERYSPECVSTIRVATMAMKSLLSTEGGADNLTTYFNLCSPLNASKEFDVYALFNNVASSLASAVQYNTPITAARDSISSACNRLTNSSFGDTPLDRYSNMMRIILGSTSCLMVDMESVLLQYQNNSWDSKVVISGSEYMVTRCKMSSTYVTFTLASQQSEQGRQWMYQTCTQLGYYQTSKSGLQPFGEGMFPMEYKLYMCEGIFGEKFNKHLLEAGVSHTNMMYGALRPQVSNVVFVHGTVDPWNYLGVRESRNLGVHTVMIQGTSHCADFNDETPLDSAELLEARQKIKQLPPFSSVRFFGMFVVAYLWSSVVTMAIPEEHIGGINWRFLIVLAPLACALGVWTVGNIGREQGTIWWPLVVAYATFPLYYYFEDDTTAYSLMTFVSSLAFDTWSKKWRRTPPKKKSLAKRITTLTVCGLLYLSLWGSYFYFNTKLTDSEGEEIPVREAIHHFFTSPWWVDLKQSLHDTWVYAQHHGWLETWRQIIDLSDPHGEQNAYKVLGVSGAASQSEIRLKYRELSREFHPDKVKDPEKRREAQEQFMEIQQAYETLSKIKGRRSRKNQKFERE</sequence>
<dbReference type="SUPFAM" id="SSF46565">
    <property type="entry name" value="Chaperone J-domain"/>
    <property type="match status" value="1"/>
</dbReference>
<dbReference type="Gene3D" id="1.10.510.10">
    <property type="entry name" value="Transferase(Phosphotransferase) domain 1"/>
    <property type="match status" value="1"/>
</dbReference>
<dbReference type="InterPro" id="IPR036869">
    <property type="entry name" value="J_dom_sf"/>
</dbReference>
<dbReference type="PRINTS" id="PR00625">
    <property type="entry name" value="JDOMAIN"/>
</dbReference>
<dbReference type="SUPFAM" id="SSF53474">
    <property type="entry name" value="alpha/beta-Hydrolases"/>
    <property type="match status" value="1"/>
</dbReference>
<dbReference type="GO" id="GO:0004672">
    <property type="term" value="F:protein kinase activity"/>
    <property type="evidence" value="ECO:0007669"/>
    <property type="project" value="InterPro"/>
</dbReference>
<dbReference type="InterPro" id="IPR001623">
    <property type="entry name" value="DnaJ_domain"/>
</dbReference>
<dbReference type="SMART" id="SM00271">
    <property type="entry name" value="DnaJ"/>
    <property type="match status" value="1"/>
</dbReference>
<dbReference type="PROSITE" id="PS50042">
    <property type="entry name" value="CNMP_BINDING_3"/>
    <property type="match status" value="1"/>
</dbReference>
<keyword evidence="7" id="KW-1133">Transmembrane helix</keyword>
<dbReference type="GO" id="GO:0070008">
    <property type="term" value="F:serine-type exopeptidase activity"/>
    <property type="evidence" value="ECO:0007669"/>
    <property type="project" value="InterPro"/>
</dbReference>
<proteinExistence type="inferred from homology"/>
<dbReference type="PROSITE" id="PS50076">
    <property type="entry name" value="DNAJ_2"/>
    <property type="match status" value="1"/>
</dbReference>
<organism evidence="11">
    <name type="scientific">Timema tahoe</name>
    <dbReference type="NCBI Taxonomy" id="61484"/>
    <lineage>
        <taxon>Eukaryota</taxon>
        <taxon>Metazoa</taxon>
        <taxon>Ecdysozoa</taxon>
        <taxon>Arthropoda</taxon>
        <taxon>Hexapoda</taxon>
        <taxon>Insecta</taxon>
        <taxon>Pterygota</taxon>
        <taxon>Neoptera</taxon>
        <taxon>Polyneoptera</taxon>
        <taxon>Phasmatodea</taxon>
        <taxon>Timematodea</taxon>
        <taxon>Timematoidea</taxon>
        <taxon>Timematidae</taxon>
        <taxon>Timema</taxon>
    </lineage>
</organism>
<evidence type="ECO:0000256" key="7">
    <source>
        <dbReference type="SAM" id="Phobius"/>
    </source>
</evidence>
<dbReference type="GO" id="GO:0008239">
    <property type="term" value="F:dipeptidyl-peptidase activity"/>
    <property type="evidence" value="ECO:0007669"/>
    <property type="project" value="TreeGrafter"/>
</dbReference>
<dbReference type="PANTHER" id="PTHR11010:SF5">
    <property type="entry name" value="RE36938P-RELATED"/>
    <property type="match status" value="1"/>
</dbReference>
<keyword evidence="4" id="KW-0378">Hydrolase</keyword>
<evidence type="ECO:0000256" key="6">
    <source>
        <dbReference type="SAM" id="MobiDB-lite"/>
    </source>
</evidence>
<dbReference type="SUPFAM" id="SSF49879">
    <property type="entry name" value="SMAD/FHA domain"/>
    <property type="match status" value="1"/>
</dbReference>
<dbReference type="PROSITE" id="PS50011">
    <property type="entry name" value="PROTEIN_KINASE_DOM"/>
    <property type="match status" value="1"/>
</dbReference>
<dbReference type="SUPFAM" id="SSF56112">
    <property type="entry name" value="Protein kinase-like (PK-like)"/>
    <property type="match status" value="1"/>
</dbReference>
<evidence type="ECO:0000259" key="8">
    <source>
        <dbReference type="PROSITE" id="PS50011"/>
    </source>
</evidence>
<feature type="transmembrane region" description="Helical" evidence="7">
    <location>
        <begin position="1062"/>
        <end position="1082"/>
    </location>
</feature>
<dbReference type="Gene3D" id="2.60.200.20">
    <property type="match status" value="1"/>
</dbReference>
<dbReference type="Gene3D" id="3.40.50.1820">
    <property type="entry name" value="alpha/beta hydrolase"/>
    <property type="match status" value="1"/>
</dbReference>
<feature type="domain" description="Protein kinase" evidence="8">
    <location>
        <begin position="63"/>
        <end position="346"/>
    </location>
</feature>
<evidence type="ECO:0000256" key="4">
    <source>
        <dbReference type="ARBA" id="ARBA00022801"/>
    </source>
</evidence>
<name>A0A7R9IDF5_9NEOP</name>
<dbReference type="Gene3D" id="1.10.287.110">
    <property type="entry name" value="DnaJ domain"/>
    <property type="match status" value="1"/>
</dbReference>
<dbReference type="GO" id="GO:0006508">
    <property type="term" value="P:proteolysis"/>
    <property type="evidence" value="ECO:0007669"/>
    <property type="project" value="UniProtKB-KW"/>
</dbReference>
<comment type="similarity">
    <text evidence="1">Belongs to the peptidase S28 family.</text>
</comment>
<feature type="region of interest" description="Disordered" evidence="6">
    <location>
        <begin position="384"/>
        <end position="409"/>
    </location>
</feature>
<feature type="transmembrane region" description="Helical" evidence="7">
    <location>
        <begin position="1032"/>
        <end position="1050"/>
    </location>
</feature>
<keyword evidence="3" id="KW-0732">Signal</keyword>
<evidence type="ECO:0000256" key="5">
    <source>
        <dbReference type="ARBA" id="ARBA00023180"/>
    </source>
</evidence>
<accession>A0A7R9IDF5</accession>
<keyword evidence="7" id="KW-0812">Transmembrane</keyword>